<dbReference type="SMART" id="SM00248">
    <property type="entry name" value="ANK"/>
    <property type="match status" value="3"/>
</dbReference>
<dbReference type="EMBL" id="GISG01068335">
    <property type="protein sequence ID" value="MBA4629102.1"/>
    <property type="molecule type" value="Transcribed_RNA"/>
</dbReference>
<dbReference type="PROSITE" id="PS50297">
    <property type="entry name" value="ANK_REP_REGION"/>
    <property type="match status" value="2"/>
</dbReference>
<proteinExistence type="predicted"/>
<feature type="repeat" description="ANK" evidence="1">
    <location>
        <begin position="112"/>
        <end position="140"/>
    </location>
</feature>
<keyword evidence="1" id="KW-0040">ANK repeat</keyword>
<dbReference type="SUPFAM" id="SSF48403">
    <property type="entry name" value="Ankyrin repeat"/>
    <property type="match status" value="1"/>
</dbReference>
<dbReference type="Pfam" id="PF00023">
    <property type="entry name" value="Ank"/>
    <property type="match status" value="1"/>
</dbReference>
<protein>
    <submittedName>
        <fullName evidence="2">Uncharacterized protein</fullName>
    </submittedName>
</protein>
<reference evidence="2" key="1">
    <citation type="journal article" date="2013" name="J. Plant Res.">
        <title>Effect of fungi and light on seed germination of three Opuntia species from semiarid lands of central Mexico.</title>
        <authorList>
            <person name="Delgado-Sanchez P."/>
            <person name="Jimenez-Bremont J.F."/>
            <person name="Guerrero-Gonzalez Mde L."/>
            <person name="Flores J."/>
        </authorList>
    </citation>
    <scope>NUCLEOTIDE SEQUENCE</scope>
    <source>
        <tissue evidence="2">Cladode</tissue>
    </source>
</reference>
<accession>A0A7C9CYZ0</accession>
<organism evidence="2">
    <name type="scientific">Opuntia streptacantha</name>
    <name type="common">Prickly pear cactus</name>
    <name type="synonym">Opuntia cardona</name>
    <dbReference type="NCBI Taxonomy" id="393608"/>
    <lineage>
        <taxon>Eukaryota</taxon>
        <taxon>Viridiplantae</taxon>
        <taxon>Streptophyta</taxon>
        <taxon>Embryophyta</taxon>
        <taxon>Tracheophyta</taxon>
        <taxon>Spermatophyta</taxon>
        <taxon>Magnoliopsida</taxon>
        <taxon>eudicotyledons</taxon>
        <taxon>Gunneridae</taxon>
        <taxon>Pentapetalae</taxon>
        <taxon>Caryophyllales</taxon>
        <taxon>Cactineae</taxon>
        <taxon>Cactaceae</taxon>
        <taxon>Opuntioideae</taxon>
        <taxon>Opuntia</taxon>
    </lineage>
</organism>
<dbReference type="AlphaFoldDB" id="A0A7C9CYZ0"/>
<dbReference type="Gene3D" id="1.25.40.20">
    <property type="entry name" value="Ankyrin repeat-containing domain"/>
    <property type="match status" value="1"/>
</dbReference>
<reference evidence="2" key="2">
    <citation type="submission" date="2020-07" db="EMBL/GenBank/DDBJ databases">
        <authorList>
            <person name="Vera ALvarez R."/>
            <person name="Arias-Moreno D.M."/>
            <person name="Jimenez-Jacinto V."/>
            <person name="Jimenez-Bremont J.F."/>
            <person name="Swaminathan K."/>
            <person name="Moose S.P."/>
            <person name="Guerrero-Gonzalez M.L."/>
            <person name="Marino-Ramirez L."/>
            <person name="Landsman D."/>
            <person name="Rodriguez-Kessler M."/>
            <person name="Delgado-Sanchez P."/>
        </authorList>
    </citation>
    <scope>NUCLEOTIDE SEQUENCE</scope>
    <source>
        <tissue evidence="2">Cladode</tissue>
    </source>
</reference>
<dbReference type="InterPro" id="IPR002110">
    <property type="entry name" value="Ankyrin_rpt"/>
</dbReference>
<feature type="repeat" description="ANK" evidence="1">
    <location>
        <begin position="77"/>
        <end position="101"/>
    </location>
</feature>
<evidence type="ECO:0000313" key="2">
    <source>
        <dbReference type="EMBL" id="MBA4629102.1"/>
    </source>
</evidence>
<dbReference type="PANTHER" id="PTHR24121">
    <property type="entry name" value="NO MECHANORECEPTOR POTENTIAL C, ISOFORM D-RELATED"/>
    <property type="match status" value="1"/>
</dbReference>
<dbReference type="PROSITE" id="PS50088">
    <property type="entry name" value="ANK_REPEAT"/>
    <property type="match status" value="2"/>
</dbReference>
<dbReference type="Pfam" id="PF12796">
    <property type="entry name" value="Ank_2"/>
    <property type="match status" value="1"/>
</dbReference>
<evidence type="ECO:0000256" key="1">
    <source>
        <dbReference type="PROSITE-ProRule" id="PRU00023"/>
    </source>
</evidence>
<dbReference type="PANTHER" id="PTHR24121:SF22">
    <property type="entry name" value="PROTEIN ACCELERATED CELL DEATH 6-LIKE"/>
    <property type="match status" value="1"/>
</dbReference>
<name>A0A7C9CYZ0_OPUST</name>
<dbReference type="InterPro" id="IPR036770">
    <property type="entry name" value="Ankyrin_rpt-contain_sf"/>
</dbReference>
<dbReference type="EMBL" id="GISG01068336">
    <property type="protein sequence ID" value="MBA4629103.1"/>
    <property type="molecule type" value="Transcribed_RNA"/>
</dbReference>
<sequence>MGTPTFMEGELFGAAVEGDVRVLSEENVAKHGDAFYKDQTTPRHNNIVHIAAEHARAEFIEVALDRFPELGSRKNDNGDTPLHVASRKGYDEIVKLLVSFGGCDAITMQNLQGDTPLHLALSNNKLEVAMDLLHQVGSDVVLSLVNRSKETPLHVFLKYCIGIFSYPPDLLKTFF</sequence>